<proteinExistence type="predicted"/>
<accession>A0A0W8E9I4</accession>
<gene>
    <name evidence="2" type="ORF">ASZ90_017337</name>
</gene>
<organism evidence="2">
    <name type="scientific">hydrocarbon metagenome</name>
    <dbReference type="NCBI Taxonomy" id="938273"/>
    <lineage>
        <taxon>unclassified sequences</taxon>
        <taxon>metagenomes</taxon>
        <taxon>ecological metagenomes</taxon>
    </lineage>
</organism>
<protein>
    <submittedName>
        <fullName evidence="2">Uncharacterized protein</fullName>
    </submittedName>
</protein>
<evidence type="ECO:0000256" key="1">
    <source>
        <dbReference type="SAM" id="Phobius"/>
    </source>
</evidence>
<keyword evidence="1" id="KW-0472">Membrane</keyword>
<reference evidence="2" key="1">
    <citation type="journal article" date="2015" name="Proc. Natl. Acad. Sci. U.S.A.">
        <title>Networks of energetic and metabolic interactions define dynamics in microbial communities.</title>
        <authorList>
            <person name="Embree M."/>
            <person name="Liu J.K."/>
            <person name="Al-Bassam M.M."/>
            <person name="Zengler K."/>
        </authorList>
    </citation>
    <scope>NUCLEOTIDE SEQUENCE</scope>
</reference>
<dbReference type="EMBL" id="LNQE01001822">
    <property type="protein sequence ID" value="KUG05264.1"/>
    <property type="molecule type" value="Genomic_DNA"/>
</dbReference>
<sequence length="113" mass="12224">MRNSLFLLFILLLLFVLLPIPALAESLETIDIGSVASVNSEDFIAKVSTMACALYGVAVKVIAPMTVIILVVGGIAAIFFKVARAIIVWAIVGMVVVFWSPMLVQLITNWVTM</sequence>
<comment type="caution">
    <text evidence="2">The sequence shown here is derived from an EMBL/GenBank/DDBJ whole genome shotgun (WGS) entry which is preliminary data.</text>
</comment>
<feature type="transmembrane region" description="Helical" evidence="1">
    <location>
        <begin position="86"/>
        <end position="107"/>
    </location>
</feature>
<keyword evidence="1" id="KW-1133">Transmembrane helix</keyword>
<keyword evidence="1" id="KW-0812">Transmembrane</keyword>
<dbReference type="AlphaFoldDB" id="A0A0W8E9I4"/>
<feature type="transmembrane region" description="Helical" evidence="1">
    <location>
        <begin position="53"/>
        <end position="79"/>
    </location>
</feature>
<evidence type="ECO:0000313" key="2">
    <source>
        <dbReference type="EMBL" id="KUG05264.1"/>
    </source>
</evidence>
<name>A0A0W8E9I4_9ZZZZ</name>